<dbReference type="CDD" id="cd00303">
    <property type="entry name" value="retropepsin_like"/>
    <property type="match status" value="1"/>
</dbReference>
<keyword evidence="2" id="KW-1185">Reference proteome</keyword>
<dbReference type="InterPro" id="IPR021109">
    <property type="entry name" value="Peptidase_aspartic_dom_sf"/>
</dbReference>
<dbReference type="OrthoDB" id="1741804at2759"/>
<dbReference type="AlphaFoldDB" id="A0A811SGG9"/>
<organism evidence="1 2">
    <name type="scientific">Miscanthus lutarioriparius</name>
    <dbReference type="NCBI Taxonomy" id="422564"/>
    <lineage>
        <taxon>Eukaryota</taxon>
        <taxon>Viridiplantae</taxon>
        <taxon>Streptophyta</taxon>
        <taxon>Embryophyta</taxon>
        <taxon>Tracheophyta</taxon>
        <taxon>Spermatophyta</taxon>
        <taxon>Magnoliopsida</taxon>
        <taxon>Liliopsida</taxon>
        <taxon>Poales</taxon>
        <taxon>Poaceae</taxon>
        <taxon>PACMAD clade</taxon>
        <taxon>Panicoideae</taxon>
        <taxon>Andropogonodae</taxon>
        <taxon>Andropogoneae</taxon>
        <taxon>Saccharinae</taxon>
        <taxon>Miscanthus</taxon>
    </lineage>
</organism>
<dbReference type="Proteomes" id="UP000604825">
    <property type="component" value="Unassembled WGS sequence"/>
</dbReference>
<evidence type="ECO:0000313" key="1">
    <source>
        <dbReference type="EMBL" id="CAD6339905.1"/>
    </source>
</evidence>
<sequence>MTINSGTLVEGSSERLRLAWAMVPPWVLRLKLMMNPTRITPRSLRSNSRSLMVLTLIYGTINARCISRCLRSVLEYQETFEMIAHAVLLYNLVYDDTFFVTRFVSSLKEEIRVPLMLHRPRDVDTASALALIHEQELETSRAAPLGEISPGVCPRVPLRLTRTSSRTRSRLSPKSLDLTLRTRSLPFGHSGDVMGYASSAEILDAMDISDSVEEDDSEMDVTTEAQKVLAVQAISQNQVKPRQTMKLLARIVKHQMLVLIDSGSVGTFVSQHLVHQLGLSTEQCASITYRAANGGMMLSETKVQRLHWFIQGHKFTSEARVLPLKCYDLIVGEDWLEDCSPMLIDYKLKTMKFNYKGQMVEL</sequence>
<evidence type="ECO:0000313" key="2">
    <source>
        <dbReference type="Proteomes" id="UP000604825"/>
    </source>
</evidence>
<name>A0A811SGG9_9POAL</name>
<comment type="caution">
    <text evidence="1">The sequence shown here is derived from an EMBL/GenBank/DDBJ whole genome shotgun (WGS) entry which is preliminary data.</text>
</comment>
<gene>
    <name evidence="1" type="ORF">NCGR_LOCUS64003</name>
</gene>
<dbReference type="Pfam" id="PF08284">
    <property type="entry name" value="RVP_2"/>
    <property type="match status" value="1"/>
</dbReference>
<dbReference type="SUPFAM" id="SSF50630">
    <property type="entry name" value="Acid proteases"/>
    <property type="match status" value="1"/>
</dbReference>
<reference evidence="1" key="1">
    <citation type="submission" date="2020-10" db="EMBL/GenBank/DDBJ databases">
        <authorList>
            <person name="Han B."/>
            <person name="Lu T."/>
            <person name="Zhao Q."/>
            <person name="Huang X."/>
            <person name="Zhao Y."/>
        </authorList>
    </citation>
    <scope>NUCLEOTIDE SEQUENCE</scope>
</reference>
<dbReference type="Gene3D" id="2.40.70.10">
    <property type="entry name" value="Acid Proteases"/>
    <property type="match status" value="1"/>
</dbReference>
<accession>A0A811SGG9</accession>
<protein>
    <submittedName>
        <fullName evidence="1">Uncharacterized protein</fullName>
    </submittedName>
</protein>
<dbReference type="EMBL" id="CAJGYO010000019">
    <property type="protein sequence ID" value="CAD6339905.1"/>
    <property type="molecule type" value="Genomic_DNA"/>
</dbReference>
<proteinExistence type="predicted"/>